<keyword evidence="3" id="KW-1185">Reference proteome</keyword>
<protein>
    <submittedName>
        <fullName evidence="2">Uncharacterized protein</fullName>
    </submittedName>
</protein>
<name>A0A067PV39_9AGAM</name>
<gene>
    <name evidence="2" type="ORF">JAAARDRAFT_49493</name>
</gene>
<dbReference type="AlphaFoldDB" id="A0A067PV39"/>
<accession>A0A067PV39</accession>
<feature type="transmembrane region" description="Helical" evidence="1">
    <location>
        <begin position="173"/>
        <end position="196"/>
    </location>
</feature>
<dbReference type="InParanoid" id="A0A067PV39"/>
<evidence type="ECO:0000313" key="3">
    <source>
        <dbReference type="Proteomes" id="UP000027265"/>
    </source>
</evidence>
<evidence type="ECO:0000256" key="1">
    <source>
        <dbReference type="SAM" id="Phobius"/>
    </source>
</evidence>
<feature type="transmembrane region" description="Helical" evidence="1">
    <location>
        <begin position="208"/>
        <end position="231"/>
    </location>
</feature>
<dbReference type="HOGENOM" id="CLU_918498_0_0_1"/>
<organism evidence="2 3">
    <name type="scientific">Jaapia argillacea MUCL 33604</name>
    <dbReference type="NCBI Taxonomy" id="933084"/>
    <lineage>
        <taxon>Eukaryota</taxon>
        <taxon>Fungi</taxon>
        <taxon>Dikarya</taxon>
        <taxon>Basidiomycota</taxon>
        <taxon>Agaricomycotina</taxon>
        <taxon>Agaricomycetes</taxon>
        <taxon>Agaricomycetidae</taxon>
        <taxon>Jaapiales</taxon>
        <taxon>Jaapiaceae</taxon>
        <taxon>Jaapia</taxon>
    </lineage>
</organism>
<sequence length="303" mass="34373">MTWDEASDGPTNTFPNEFYGLGLCSTAFAVVEGCNHGLLLNLAYPQADLAMAYLSPQFTQPLIWPWLVSQLRNCGLFLNLALCEWMVLVWEILTLIWPWLVSQLSVLCVDGSAAANPQADMVMAYFSIQDLIWPWLVSQFRQHDLCYNLDCNPQADLAMACSSTQRKDIFKLIWLWLVSQLSNEWMVLLLLLLKLMWPWPLFQLRQKLFLNSGSCKCMVLLLLILKLIWPWPVLNLGYSQADPAVACFTTQNLTILIILSNYSLIRHDYLSSGFVPTSGVYAIVSGNTCLLCLQRKVCDSTTL</sequence>
<reference evidence="3" key="1">
    <citation type="journal article" date="2014" name="Proc. Natl. Acad. Sci. U.S.A.">
        <title>Extensive sampling of basidiomycete genomes demonstrates inadequacy of the white-rot/brown-rot paradigm for wood decay fungi.</title>
        <authorList>
            <person name="Riley R."/>
            <person name="Salamov A.A."/>
            <person name="Brown D.W."/>
            <person name="Nagy L.G."/>
            <person name="Floudas D."/>
            <person name="Held B.W."/>
            <person name="Levasseur A."/>
            <person name="Lombard V."/>
            <person name="Morin E."/>
            <person name="Otillar R."/>
            <person name="Lindquist E.A."/>
            <person name="Sun H."/>
            <person name="LaButti K.M."/>
            <person name="Schmutz J."/>
            <person name="Jabbour D."/>
            <person name="Luo H."/>
            <person name="Baker S.E."/>
            <person name="Pisabarro A.G."/>
            <person name="Walton J.D."/>
            <person name="Blanchette R.A."/>
            <person name="Henrissat B."/>
            <person name="Martin F."/>
            <person name="Cullen D."/>
            <person name="Hibbett D.S."/>
            <person name="Grigoriev I.V."/>
        </authorList>
    </citation>
    <scope>NUCLEOTIDE SEQUENCE [LARGE SCALE GENOMIC DNA]</scope>
    <source>
        <strain evidence="3">MUCL 33604</strain>
    </source>
</reference>
<proteinExistence type="predicted"/>
<keyword evidence="1" id="KW-1133">Transmembrane helix</keyword>
<keyword evidence="1" id="KW-0812">Transmembrane</keyword>
<dbReference type="EMBL" id="KL197730">
    <property type="protein sequence ID" value="KDQ54201.1"/>
    <property type="molecule type" value="Genomic_DNA"/>
</dbReference>
<dbReference type="Proteomes" id="UP000027265">
    <property type="component" value="Unassembled WGS sequence"/>
</dbReference>
<feature type="transmembrane region" description="Helical" evidence="1">
    <location>
        <begin position="76"/>
        <end position="100"/>
    </location>
</feature>
<keyword evidence="1" id="KW-0472">Membrane</keyword>
<evidence type="ECO:0000313" key="2">
    <source>
        <dbReference type="EMBL" id="KDQ54201.1"/>
    </source>
</evidence>